<accession>A0ABN8VZQ8</accession>
<feature type="binding site" evidence="6">
    <location>
        <position position="235"/>
    </location>
    <ligand>
        <name>Mg(2+)</name>
        <dbReference type="ChEBI" id="CHEBI:18420"/>
    </ligand>
</feature>
<keyword evidence="6 9" id="KW-0378">Hydrolase</keyword>
<dbReference type="HAMAP" id="MF_00379">
    <property type="entry name" value="GTPase_MnmE"/>
    <property type="match status" value="1"/>
</dbReference>
<reference evidence="9 10" key="1">
    <citation type="submission" date="2022-09" db="EMBL/GenBank/DDBJ databases">
        <authorList>
            <person name="Kop L."/>
        </authorList>
    </citation>
    <scope>NUCLEOTIDE SEQUENCE [LARGE SCALE GENOMIC DNA]</scope>
    <source>
        <strain evidence="9 10">347</strain>
    </source>
</reference>
<evidence type="ECO:0000256" key="6">
    <source>
        <dbReference type="HAMAP-Rule" id="MF_00379"/>
    </source>
</evidence>
<dbReference type="GO" id="GO:0016787">
    <property type="term" value="F:hydrolase activity"/>
    <property type="evidence" value="ECO:0007669"/>
    <property type="project" value="UniProtKB-KW"/>
</dbReference>
<dbReference type="Pfam" id="PF10396">
    <property type="entry name" value="TrmE_N"/>
    <property type="match status" value="1"/>
</dbReference>
<feature type="binding site" evidence="6">
    <location>
        <begin position="275"/>
        <end position="278"/>
    </location>
    <ligand>
        <name>GTP</name>
        <dbReference type="ChEBI" id="CHEBI:37565"/>
    </ligand>
</feature>
<dbReference type="RefSeq" id="WP_282010354.1">
    <property type="nucleotide sequence ID" value="NZ_OX336137.1"/>
</dbReference>
<keyword evidence="10" id="KW-1185">Reference proteome</keyword>
<feature type="binding site" evidence="6">
    <location>
        <position position="21"/>
    </location>
    <ligand>
        <name>(6S)-5-formyl-5,6,7,8-tetrahydrofolate</name>
        <dbReference type="ChEBI" id="CHEBI:57457"/>
    </ligand>
</feature>
<dbReference type="InterPro" id="IPR027266">
    <property type="entry name" value="TrmE/GcvT-like"/>
</dbReference>
<proteinExistence type="inferred from homology"/>
<dbReference type="CDD" id="cd04164">
    <property type="entry name" value="trmE"/>
    <property type="match status" value="1"/>
</dbReference>
<evidence type="ECO:0000313" key="9">
    <source>
        <dbReference type="EMBL" id="CAI2717414.1"/>
    </source>
</evidence>
<dbReference type="EC" id="3.6.-.-" evidence="6"/>
<comment type="similarity">
    <text evidence="1 6 7">Belongs to the TRAFAC class TrmE-Era-EngA-EngB-Septin-like GTPase superfamily. TrmE GTPase family.</text>
</comment>
<evidence type="ECO:0000256" key="1">
    <source>
        <dbReference type="ARBA" id="ARBA00011043"/>
    </source>
</evidence>
<evidence type="ECO:0000256" key="5">
    <source>
        <dbReference type="ARBA" id="ARBA00023134"/>
    </source>
</evidence>
<comment type="subcellular location">
    <subcellularLocation>
        <location evidence="6">Cytoplasm</location>
    </subcellularLocation>
</comment>
<dbReference type="PANTHER" id="PTHR42714">
    <property type="entry name" value="TRNA MODIFICATION GTPASE GTPBP3"/>
    <property type="match status" value="1"/>
</dbReference>
<dbReference type="EMBL" id="OX336137">
    <property type="protein sequence ID" value="CAI2717414.1"/>
    <property type="molecule type" value="Genomic_DNA"/>
</dbReference>
<keyword evidence="5 6" id="KW-0342">GTP-binding</keyword>
<dbReference type="NCBIfam" id="TIGR00231">
    <property type="entry name" value="small_GTP"/>
    <property type="match status" value="1"/>
</dbReference>
<feature type="binding site" evidence="6">
    <location>
        <position position="86"/>
    </location>
    <ligand>
        <name>(6S)-5-formyl-5,6,7,8-tetrahydrofolate</name>
        <dbReference type="ChEBI" id="CHEBI:57457"/>
    </ligand>
</feature>
<evidence type="ECO:0000259" key="8">
    <source>
        <dbReference type="PROSITE" id="PS51709"/>
    </source>
</evidence>
<dbReference type="InterPro" id="IPR005225">
    <property type="entry name" value="Small_GTP-bd"/>
</dbReference>
<dbReference type="InterPro" id="IPR025867">
    <property type="entry name" value="MnmE_helical"/>
</dbReference>
<keyword evidence="6" id="KW-0963">Cytoplasm</keyword>
<feature type="domain" description="TrmE-type G" evidence="8">
    <location>
        <begin position="221"/>
        <end position="380"/>
    </location>
</feature>
<dbReference type="Gene3D" id="3.40.50.300">
    <property type="entry name" value="P-loop containing nucleotide triphosphate hydrolases"/>
    <property type="match status" value="1"/>
</dbReference>
<dbReference type="Gene3D" id="3.30.1360.120">
    <property type="entry name" value="Probable tRNA modification gtpase trme, domain 1"/>
    <property type="match status" value="1"/>
</dbReference>
<dbReference type="Gene3D" id="1.20.120.430">
    <property type="entry name" value="tRNA modification GTPase MnmE domain 2"/>
    <property type="match status" value="1"/>
</dbReference>
<comment type="cofactor">
    <cofactor evidence="6">
        <name>K(+)</name>
        <dbReference type="ChEBI" id="CHEBI:29103"/>
    </cofactor>
    <text evidence="6">Binds 1 potassium ion per subunit.</text>
</comment>
<evidence type="ECO:0000313" key="10">
    <source>
        <dbReference type="Proteomes" id="UP001157733"/>
    </source>
</evidence>
<evidence type="ECO:0000256" key="3">
    <source>
        <dbReference type="ARBA" id="ARBA00022741"/>
    </source>
</evidence>
<dbReference type="NCBIfam" id="TIGR00450">
    <property type="entry name" value="mnmE_trmE_thdF"/>
    <property type="match status" value="1"/>
</dbReference>
<evidence type="ECO:0000256" key="2">
    <source>
        <dbReference type="ARBA" id="ARBA00022694"/>
    </source>
</evidence>
<comment type="caution">
    <text evidence="6">Lacks conserved residue(s) required for the propagation of feature annotation.</text>
</comment>
<dbReference type="InterPro" id="IPR027417">
    <property type="entry name" value="P-loop_NTPase"/>
</dbReference>
<dbReference type="PANTHER" id="PTHR42714:SF2">
    <property type="entry name" value="TRNA MODIFICATION GTPASE GTPBP3, MITOCHONDRIAL"/>
    <property type="match status" value="1"/>
</dbReference>
<keyword evidence="2 6" id="KW-0819">tRNA processing</keyword>
<feature type="binding site" evidence="6">
    <location>
        <position position="256"/>
    </location>
    <ligand>
        <name>Mg(2+)</name>
        <dbReference type="ChEBI" id="CHEBI:18420"/>
    </ligand>
</feature>
<keyword evidence="6" id="KW-0460">Magnesium</keyword>
<comment type="function">
    <text evidence="6">Exhibits a very high intrinsic GTPase hydrolysis rate. Involved in the addition of a carboxymethylaminomethyl (cmnm) group at the wobble position (U34) of certain tRNAs, forming tRNA-cmnm(5)s(2)U34.</text>
</comment>
<dbReference type="InterPro" id="IPR004520">
    <property type="entry name" value="GTPase_MnmE"/>
</dbReference>
<dbReference type="SUPFAM" id="SSF52540">
    <property type="entry name" value="P-loop containing nucleoside triphosphate hydrolases"/>
    <property type="match status" value="1"/>
</dbReference>
<feature type="binding site" evidence="6">
    <location>
        <begin position="231"/>
        <end position="236"/>
    </location>
    <ligand>
        <name>GTP</name>
        <dbReference type="ChEBI" id="CHEBI:37565"/>
    </ligand>
</feature>
<dbReference type="NCBIfam" id="NF003661">
    <property type="entry name" value="PRK05291.1-3"/>
    <property type="match status" value="1"/>
</dbReference>
<organism evidence="9 10">
    <name type="scientific">Nitrospina watsonii</name>
    <dbReference type="NCBI Taxonomy" id="1323948"/>
    <lineage>
        <taxon>Bacteria</taxon>
        <taxon>Pseudomonadati</taxon>
        <taxon>Nitrospinota/Tectimicrobiota group</taxon>
        <taxon>Nitrospinota</taxon>
        <taxon>Nitrospinia</taxon>
        <taxon>Nitrospinales</taxon>
        <taxon>Nitrospinaceae</taxon>
        <taxon>Nitrospina</taxon>
    </lineage>
</organism>
<dbReference type="InterPro" id="IPR018948">
    <property type="entry name" value="GTP-bd_TrmE_N"/>
</dbReference>
<gene>
    <name evidence="6 9" type="primary">mnmE</name>
    <name evidence="6" type="synonym">trmE</name>
    <name evidence="9" type="ORF">NSPWAT_0555</name>
</gene>
<keyword evidence="4 6" id="KW-0630">Potassium</keyword>
<dbReference type="Proteomes" id="UP001157733">
    <property type="component" value="Chromosome"/>
</dbReference>
<keyword evidence="6" id="KW-0479">Metal-binding</keyword>
<feature type="binding site" evidence="6">
    <location>
        <position position="458"/>
    </location>
    <ligand>
        <name>(6S)-5-formyl-5,6,7,8-tetrahydrofolate</name>
        <dbReference type="ChEBI" id="CHEBI:57457"/>
    </ligand>
</feature>
<feature type="binding site" evidence="6">
    <location>
        <position position="125"/>
    </location>
    <ligand>
        <name>(6S)-5-formyl-5,6,7,8-tetrahydrofolate</name>
        <dbReference type="ChEBI" id="CHEBI:57457"/>
    </ligand>
</feature>
<dbReference type="Pfam" id="PF01926">
    <property type="entry name" value="MMR_HSR1"/>
    <property type="match status" value="1"/>
</dbReference>
<dbReference type="InterPro" id="IPR031168">
    <property type="entry name" value="G_TrmE"/>
</dbReference>
<sequence>MDDTIAAIATPLGDGGIHIVRISGPDAWPIACQLFRPAPPQTLETIEPLKVAFGHIHDPATGRILDEVLLTRFVKPHSYTSEDVVEIHGHGGAFVATRILQGVLDQGARLALPGEFTRRAFLHGRLDLTQAEAVADVIHAASDKALSTALSQLQGELSRSLNALYDRLLAVLAQLEAAIDFPEEGLEFERKQAMAQQVSAVQKEIDALIATFRAGRIYREGLNVALVGKPNVGKSSLLNALLKEDRAIVTPHPGTTRDVLEERVRIRDLHLNIVDTAGIRHQPEVIEEEGIKRTRRALGQADLALVLLDLSMPLDANDDMLLDAVGATPRLIVLNKCDRPPQLDTDALAKRFQDETPFPISATTGEGLDALIDRLHARILAGAPSGEGALITRERHRQALAGSRDALQRVTESLNGDLSEDLVAVDLNTALEHLGGLLGKTFVEDLLDQIFDDFCIGK</sequence>
<name>A0ABN8VZQ8_9BACT</name>
<protein>
    <recommendedName>
        <fullName evidence="6">tRNA modification GTPase MnmE</fullName>
        <ecNumber evidence="6">3.6.-.-</ecNumber>
    </recommendedName>
</protein>
<dbReference type="InterPro" id="IPR006073">
    <property type="entry name" value="GTP-bd"/>
</dbReference>
<dbReference type="Pfam" id="PF12631">
    <property type="entry name" value="MnmE_helical"/>
    <property type="match status" value="1"/>
</dbReference>
<feature type="binding site" evidence="6">
    <location>
        <begin position="250"/>
        <end position="256"/>
    </location>
    <ligand>
        <name>GTP</name>
        <dbReference type="ChEBI" id="CHEBI:37565"/>
    </ligand>
</feature>
<dbReference type="CDD" id="cd14858">
    <property type="entry name" value="TrmE_N"/>
    <property type="match status" value="1"/>
</dbReference>
<evidence type="ECO:0000256" key="7">
    <source>
        <dbReference type="RuleBase" id="RU003313"/>
    </source>
</evidence>
<dbReference type="PROSITE" id="PS51709">
    <property type="entry name" value="G_TRME"/>
    <property type="match status" value="1"/>
</dbReference>
<comment type="subunit">
    <text evidence="6">Homodimer. Heterotetramer of two MnmE and two MnmG subunits.</text>
</comment>
<evidence type="ECO:0000256" key="4">
    <source>
        <dbReference type="ARBA" id="ARBA00022958"/>
    </source>
</evidence>
<keyword evidence="3 6" id="KW-0547">Nucleotide-binding</keyword>
<dbReference type="InterPro" id="IPR027368">
    <property type="entry name" value="MnmE_dom2"/>
</dbReference>